<name>A0ABX4LVT5_9BACT</name>
<accession>A0ABX4LVT5</accession>
<gene>
    <name evidence="2" type="ORF">CPG37_04645</name>
</gene>
<proteinExistence type="predicted"/>
<keyword evidence="1" id="KW-1133">Transmembrane helix</keyword>
<dbReference type="EMBL" id="NWVW01000004">
    <property type="protein sequence ID" value="PHO10341.1"/>
    <property type="molecule type" value="Genomic_DNA"/>
</dbReference>
<evidence type="ECO:0000313" key="2">
    <source>
        <dbReference type="EMBL" id="PHO10341.1"/>
    </source>
</evidence>
<evidence type="ECO:0000256" key="1">
    <source>
        <dbReference type="SAM" id="Phobius"/>
    </source>
</evidence>
<comment type="caution">
    <text evidence="2">The sequence shown here is derived from an EMBL/GenBank/DDBJ whole genome shotgun (WGS) entry which is preliminary data.</text>
</comment>
<keyword evidence="1" id="KW-0472">Membrane</keyword>
<keyword evidence="1" id="KW-0812">Transmembrane</keyword>
<sequence length="103" mass="11750">MIDLKTLWIFAIGVFLSALFFIEEALTSEEEKEVNIWKLVILVIINSILGGFIMVTVFYLLEQYYPLWNMWIKVGLAGGVATMGKDGIKMFHKYIKVKGNTNA</sequence>
<reference evidence="2 3" key="1">
    <citation type="submission" date="2017-09" db="EMBL/GenBank/DDBJ databases">
        <authorList>
            <person name="Perez-Cataluna A."/>
            <person name="Figueras M.J."/>
            <person name="Salas-Masso N."/>
        </authorList>
    </citation>
    <scope>NUCLEOTIDE SEQUENCE [LARGE SCALE GENOMIC DNA]</scope>
    <source>
        <strain evidence="2 3">F138-33</strain>
    </source>
</reference>
<feature type="transmembrane region" description="Helical" evidence="1">
    <location>
        <begin position="6"/>
        <end position="27"/>
    </location>
</feature>
<dbReference type="Proteomes" id="UP000221384">
    <property type="component" value="Unassembled WGS sequence"/>
</dbReference>
<evidence type="ECO:0000313" key="3">
    <source>
        <dbReference type="Proteomes" id="UP000221384"/>
    </source>
</evidence>
<feature type="transmembrane region" description="Helical" evidence="1">
    <location>
        <begin position="39"/>
        <end position="61"/>
    </location>
</feature>
<keyword evidence="3" id="KW-1185">Reference proteome</keyword>
<dbReference type="RefSeq" id="WP_099334023.1">
    <property type="nucleotide sequence ID" value="NZ_CP042812.1"/>
</dbReference>
<protein>
    <submittedName>
        <fullName evidence="2">Uncharacterized protein</fullName>
    </submittedName>
</protein>
<organism evidence="2 3">
    <name type="scientific">Malaciobacter canalis</name>
    <dbReference type="NCBI Taxonomy" id="1912871"/>
    <lineage>
        <taxon>Bacteria</taxon>
        <taxon>Pseudomonadati</taxon>
        <taxon>Campylobacterota</taxon>
        <taxon>Epsilonproteobacteria</taxon>
        <taxon>Campylobacterales</taxon>
        <taxon>Arcobacteraceae</taxon>
        <taxon>Malaciobacter</taxon>
    </lineage>
</organism>